<name>A0A9P7C451_9FUNG</name>
<comment type="caution">
    <text evidence="1">The sequence shown here is derived from an EMBL/GenBank/DDBJ whole genome shotgun (WGS) entry which is preliminary data.</text>
</comment>
<dbReference type="Proteomes" id="UP000740926">
    <property type="component" value="Unassembled WGS sequence"/>
</dbReference>
<gene>
    <name evidence="1" type="ORF">G6F50_015596</name>
</gene>
<organism evidence="1 2">
    <name type="scientific">Rhizopus delemar</name>
    <dbReference type="NCBI Taxonomy" id="936053"/>
    <lineage>
        <taxon>Eukaryota</taxon>
        <taxon>Fungi</taxon>
        <taxon>Fungi incertae sedis</taxon>
        <taxon>Mucoromycota</taxon>
        <taxon>Mucoromycotina</taxon>
        <taxon>Mucoromycetes</taxon>
        <taxon>Mucorales</taxon>
        <taxon>Mucorineae</taxon>
        <taxon>Rhizopodaceae</taxon>
        <taxon>Rhizopus</taxon>
    </lineage>
</organism>
<keyword evidence="2" id="KW-1185">Reference proteome</keyword>
<dbReference type="AlphaFoldDB" id="A0A9P7C451"/>
<evidence type="ECO:0000313" key="1">
    <source>
        <dbReference type="EMBL" id="KAG1534326.1"/>
    </source>
</evidence>
<dbReference type="EMBL" id="JAANIU010008785">
    <property type="protein sequence ID" value="KAG1534326.1"/>
    <property type="molecule type" value="Genomic_DNA"/>
</dbReference>
<proteinExistence type="predicted"/>
<evidence type="ECO:0000313" key="2">
    <source>
        <dbReference type="Proteomes" id="UP000740926"/>
    </source>
</evidence>
<reference evidence="1 2" key="1">
    <citation type="journal article" date="2020" name="Microb. Genom.">
        <title>Genetic diversity of clinical and environmental Mucorales isolates obtained from an investigation of mucormycosis cases among solid organ transplant recipients.</title>
        <authorList>
            <person name="Nguyen M.H."/>
            <person name="Kaul D."/>
            <person name="Muto C."/>
            <person name="Cheng S.J."/>
            <person name="Richter R.A."/>
            <person name="Bruno V.M."/>
            <person name="Liu G."/>
            <person name="Beyhan S."/>
            <person name="Sundermann A.J."/>
            <person name="Mounaud S."/>
            <person name="Pasculle A.W."/>
            <person name="Nierman W.C."/>
            <person name="Driscoll E."/>
            <person name="Cumbie R."/>
            <person name="Clancy C.J."/>
            <person name="Dupont C.L."/>
        </authorList>
    </citation>
    <scope>NUCLEOTIDE SEQUENCE [LARGE SCALE GENOMIC DNA]</scope>
    <source>
        <strain evidence="1 2">GL24</strain>
    </source>
</reference>
<protein>
    <submittedName>
        <fullName evidence="1">Uncharacterized protein</fullName>
    </submittedName>
</protein>
<sequence>MVDEGVAVALERGQPVRPYAVLVQRAAEIGGHLFAAEAPRLHIQFPQRFEGGAFADGVDHTARTQLPIQHRRRAAQHFHAVEHRRIDR</sequence>
<accession>A0A9P7C451</accession>